<organism evidence="1 2">
    <name type="scientific">Novosphingobium album</name>
    <name type="common">ex Liu et al. 2023</name>
    <dbReference type="NCBI Taxonomy" id="3031130"/>
    <lineage>
        <taxon>Bacteria</taxon>
        <taxon>Pseudomonadati</taxon>
        <taxon>Pseudomonadota</taxon>
        <taxon>Alphaproteobacteria</taxon>
        <taxon>Sphingomonadales</taxon>
        <taxon>Sphingomonadaceae</taxon>
        <taxon>Novosphingobium</taxon>
    </lineage>
</organism>
<sequence length="348" mass="38801">MAIDVVETDLSGGIPVEREYVLAQCPAEPGFRDAVNVWIEEESGDFAMRVGVEAVSDAWDRHEIWLDIAFADGRLYQRRGDGDTRDAIGPEGLPTIRATGPVAFRCVEPFRRWTVTFKGDLARLTAQDLIENPNHQDSEFVDAEFSIDMTMVAPPWIPGSLLPEAAEALGGEQGDFMSPRYEQLFRCTGTLRIGDETRAFNGNGLRIRRSGFRAFAGFWGHCWQSAVFPSGKAFGFNIYPPREDGTLNYAEGFIIDADGTRTPARPVQVPWLRKLVTGGEPVPFVLETIDGRRVSIDGVTFANTRSRSHIVMPTEWPIVQQAHARYVWDGEETTGMIERSSLRAVMDL</sequence>
<proteinExistence type="predicted"/>
<dbReference type="SUPFAM" id="SSF159245">
    <property type="entry name" value="AttH-like"/>
    <property type="match status" value="1"/>
</dbReference>
<dbReference type="EMBL" id="JARESE010000001">
    <property type="protein sequence ID" value="MDE8650126.1"/>
    <property type="molecule type" value="Genomic_DNA"/>
</dbReference>
<comment type="caution">
    <text evidence="1">The sequence shown here is derived from an EMBL/GenBank/DDBJ whole genome shotgun (WGS) entry which is preliminary data.</text>
</comment>
<name>A0ABT5WKA0_9SPHN</name>
<gene>
    <name evidence="1" type="ORF">PYV00_00160</name>
</gene>
<dbReference type="RefSeq" id="WP_275226214.1">
    <property type="nucleotide sequence ID" value="NZ_JARESE010000001.1"/>
</dbReference>
<evidence type="ECO:0000313" key="2">
    <source>
        <dbReference type="Proteomes" id="UP001216253"/>
    </source>
</evidence>
<protein>
    <submittedName>
        <fullName evidence="1">Uncharacterized protein</fullName>
    </submittedName>
</protein>
<keyword evidence="2" id="KW-1185">Reference proteome</keyword>
<evidence type="ECO:0000313" key="1">
    <source>
        <dbReference type="EMBL" id="MDE8650126.1"/>
    </source>
</evidence>
<reference evidence="1 2" key="1">
    <citation type="submission" date="2023-03" db="EMBL/GenBank/DDBJ databases">
        <title>NovoSphingobium album sp. nov. isolated from polycyclic aromatic hydrocarbons- and heavy-metal polluted soil.</title>
        <authorList>
            <person name="Liu Z."/>
            <person name="Wang K."/>
        </authorList>
    </citation>
    <scope>NUCLEOTIDE SEQUENCE [LARGE SCALE GENOMIC DNA]</scope>
    <source>
        <strain evidence="1 2">H3SJ31-1</strain>
    </source>
</reference>
<accession>A0ABT5WKA0</accession>
<dbReference type="Proteomes" id="UP001216253">
    <property type="component" value="Unassembled WGS sequence"/>
</dbReference>